<dbReference type="Proteomes" id="UP001595710">
    <property type="component" value="Unassembled WGS sequence"/>
</dbReference>
<dbReference type="InterPro" id="IPR012675">
    <property type="entry name" value="Beta-grasp_dom_sf"/>
</dbReference>
<dbReference type="InterPro" id="IPR016155">
    <property type="entry name" value="Mopterin_synth/thiamin_S_b"/>
</dbReference>
<dbReference type="Gene3D" id="3.10.20.30">
    <property type="match status" value="1"/>
</dbReference>
<evidence type="ECO:0008006" key="3">
    <source>
        <dbReference type="Google" id="ProtNLM"/>
    </source>
</evidence>
<gene>
    <name evidence="1" type="ORF">ACFOND_08700</name>
</gene>
<dbReference type="RefSeq" id="WP_290280589.1">
    <property type="nucleotide sequence ID" value="NZ_JAUFQI010000001.1"/>
</dbReference>
<keyword evidence="2" id="KW-1185">Reference proteome</keyword>
<dbReference type="SUPFAM" id="SSF54285">
    <property type="entry name" value="MoaD/ThiS"/>
    <property type="match status" value="1"/>
</dbReference>
<name>A0ABV7WUE3_9GAMM</name>
<comment type="caution">
    <text evidence="1">The sequence shown here is derived from an EMBL/GenBank/DDBJ whole genome shotgun (WGS) entry which is preliminary data.</text>
</comment>
<proteinExistence type="predicted"/>
<dbReference type="EMBL" id="JBHRYN010000010">
    <property type="protein sequence ID" value="MFC3701713.1"/>
    <property type="molecule type" value="Genomic_DNA"/>
</dbReference>
<organism evidence="1 2">
    <name type="scientific">Reinekea marina</name>
    <dbReference type="NCBI Taxonomy" id="1310421"/>
    <lineage>
        <taxon>Bacteria</taxon>
        <taxon>Pseudomonadati</taxon>
        <taxon>Pseudomonadota</taxon>
        <taxon>Gammaproteobacteria</taxon>
        <taxon>Oceanospirillales</taxon>
        <taxon>Saccharospirillaceae</taxon>
        <taxon>Reinekea</taxon>
    </lineage>
</organism>
<sequence>MTVKVTYTENLQRHIDLHSIQVDEGPLTQVLTCVFQQFPNLKHYVLDDQNRLRKHVMLVVDNNIVQSDIESVDQVKSSLHIMQALSGG</sequence>
<evidence type="ECO:0000313" key="2">
    <source>
        <dbReference type="Proteomes" id="UP001595710"/>
    </source>
</evidence>
<protein>
    <recommendedName>
        <fullName evidence="3">ThiS family protein</fullName>
    </recommendedName>
</protein>
<accession>A0ABV7WUE3</accession>
<reference evidence="2" key="1">
    <citation type="journal article" date="2019" name="Int. J. Syst. Evol. Microbiol.">
        <title>The Global Catalogue of Microorganisms (GCM) 10K type strain sequencing project: providing services to taxonomists for standard genome sequencing and annotation.</title>
        <authorList>
            <consortium name="The Broad Institute Genomics Platform"/>
            <consortium name="The Broad Institute Genome Sequencing Center for Infectious Disease"/>
            <person name="Wu L."/>
            <person name="Ma J."/>
        </authorList>
    </citation>
    <scope>NUCLEOTIDE SEQUENCE [LARGE SCALE GENOMIC DNA]</scope>
    <source>
        <strain evidence="2">CECT 8288</strain>
    </source>
</reference>
<evidence type="ECO:0000313" key="1">
    <source>
        <dbReference type="EMBL" id="MFC3701713.1"/>
    </source>
</evidence>